<proteinExistence type="predicted"/>
<dbReference type="RefSeq" id="WP_170115111.1">
    <property type="nucleotide sequence ID" value="NZ_QGGU01000002.1"/>
</dbReference>
<gene>
    <name evidence="2" type="ORF">C8D97_102117</name>
</gene>
<dbReference type="AlphaFoldDB" id="A0A316FYR5"/>
<feature type="region of interest" description="Disordered" evidence="1">
    <location>
        <begin position="24"/>
        <end position="47"/>
    </location>
</feature>
<dbReference type="EMBL" id="QGGU01000002">
    <property type="protein sequence ID" value="PWK53729.1"/>
    <property type="molecule type" value="Genomic_DNA"/>
</dbReference>
<comment type="caution">
    <text evidence="2">The sequence shown here is derived from an EMBL/GenBank/DDBJ whole genome shotgun (WGS) entry which is preliminary data.</text>
</comment>
<organism evidence="2 3">
    <name type="scientific">Pleionea mediterranea</name>
    <dbReference type="NCBI Taxonomy" id="523701"/>
    <lineage>
        <taxon>Bacteria</taxon>
        <taxon>Pseudomonadati</taxon>
        <taxon>Pseudomonadota</taxon>
        <taxon>Gammaproteobacteria</taxon>
        <taxon>Oceanospirillales</taxon>
        <taxon>Pleioneaceae</taxon>
        <taxon>Pleionea</taxon>
    </lineage>
</organism>
<evidence type="ECO:0000313" key="3">
    <source>
        <dbReference type="Proteomes" id="UP000245790"/>
    </source>
</evidence>
<reference evidence="2 3" key="1">
    <citation type="submission" date="2018-05" db="EMBL/GenBank/DDBJ databases">
        <title>Genomic Encyclopedia of Type Strains, Phase IV (KMG-IV): sequencing the most valuable type-strain genomes for metagenomic binning, comparative biology and taxonomic classification.</title>
        <authorList>
            <person name="Goeker M."/>
        </authorList>
    </citation>
    <scope>NUCLEOTIDE SEQUENCE [LARGE SCALE GENOMIC DNA]</scope>
    <source>
        <strain evidence="2 3">DSM 25350</strain>
    </source>
</reference>
<keyword evidence="3" id="KW-1185">Reference proteome</keyword>
<evidence type="ECO:0000313" key="2">
    <source>
        <dbReference type="EMBL" id="PWK53729.1"/>
    </source>
</evidence>
<sequence>MKKKPDILVVLAAILGLGIAVSSVGHSNDNNQKNAKQKNVHVANIDQ</sequence>
<dbReference type="Proteomes" id="UP000245790">
    <property type="component" value="Unassembled WGS sequence"/>
</dbReference>
<name>A0A316FYR5_9GAMM</name>
<evidence type="ECO:0000256" key="1">
    <source>
        <dbReference type="SAM" id="MobiDB-lite"/>
    </source>
</evidence>
<accession>A0A316FYR5</accession>
<protein>
    <submittedName>
        <fullName evidence="2">Uncharacterized protein</fullName>
    </submittedName>
</protein>